<feature type="signal peptide" evidence="4">
    <location>
        <begin position="1"/>
        <end position="28"/>
    </location>
</feature>
<dbReference type="EMBL" id="BFAG01000007">
    <property type="protein sequence ID" value="GBF06089.1"/>
    <property type="molecule type" value="Genomic_DNA"/>
</dbReference>
<evidence type="ECO:0000313" key="6">
    <source>
        <dbReference type="Proteomes" id="UP000236569"/>
    </source>
</evidence>
<gene>
    <name evidence="5" type="ORF">DAERI_070087</name>
</gene>
<dbReference type="PANTHER" id="PTHR43649:SF34">
    <property type="entry name" value="ABC TRANSPORTER PERIPLASMIC-BINDING PROTEIN YCJN-RELATED"/>
    <property type="match status" value="1"/>
</dbReference>
<dbReference type="Proteomes" id="UP000236569">
    <property type="component" value="Unassembled WGS sequence"/>
</dbReference>
<feature type="chain" id="PRO_5014437891" evidence="4">
    <location>
        <begin position="29"/>
        <end position="223"/>
    </location>
</feature>
<comment type="caution">
    <text evidence="5">The sequence shown here is derived from an EMBL/GenBank/DDBJ whole genome shotgun (WGS) entry which is preliminary data.</text>
</comment>
<accession>A0A2I9CVU5</accession>
<comment type="similarity">
    <text evidence="1">Belongs to the bacterial solute-binding protein 1 family.</text>
</comment>
<keyword evidence="2" id="KW-0813">Transport</keyword>
<reference evidence="6" key="1">
    <citation type="submission" date="2018-01" db="EMBL/GenBank/DDBJ databases">
        <title>Draft Genome Sequence of the Radioresistant Bacterium Deinococcus aerius TR0125, Isolated from the Higher Atmosphere above Japan.</title>
        <authorList>
            <person name="Satoh K."/>
            <person name="Arai H."/>
            <person name="Sanzen T."/>
            <person name="Kawaguchi Y."/>
            <person name="Hayashi H."/>
            <person name="Yokobori S."/>
            <person name="Yamagishi A."/>
            <person name="Oono Y."/>
            <person name="Narumi I."/>
        </authorList>
    </citation>
    <scope>NUCLEOTIDE SEQUENCE [LARGE SCALE GENOMIC DNA]</scope>
    <source>
        <strain evidence="6">TR0125</strain>
    </source>
</reference>
<evidence type="ECO:0000256" key="2">
    <source>
        <dbReference type="ARBA" id="ARBA00022448"/>
    </source>
</evidence>
<proteinExistence type="inferred from homology"/>
<evidence type="ECO:0000256" key="1">
    <source>
        <dbReference type="ARBA" id="ARBA00008520"/>
    </source>
</evidence>
<name>A0A2I9CVU5_9DEIO</name>
<evidence type="ECO:0000313" key="5">
    <source>
        <dbReference type="EMBL" id="GBF06089.1"/>
    </source>
</evidence>
<dbReference type="PANTHER" id="PTHR43649">
    <property type="entry name" value="ARABINOSE-BINDING PROTEIN-RELATED"/>
    <property type="match status" value="1"/>
</dbReference>
<dbReference type="AlphaFoldDB" id="A0A2I9CVU5"/>
<dbReference type="InterPro" id="IPR050490">
    <property type="entry name" value="Bact_solute-bd_prot1"/>
</dbReference>
<evidence type="ECO:0000256" key="4">
    <source>
        <dbReference type="SAM" id="SignalP"/>
    </source>
</evidence>
<dbReference type="SUPFAM" id="SSF53850">
    <property type="entry name" value="Periplasmic binding protein-like II"/>
    <property type="match status" value="1"/>
</dbReference>
<evidence type="ECO:0000256" key="3">
    <source>
        <dbReference type="ARBA" id="ARBA00022729"/>
    </source>
</evidence>
<dbReference type="InterPro" id="IPR006059">
    <property type="entry name" value="SBP"/>
</dbReference>
<keyword evidence="6" id="KW-1185">Reference proteome</keyword>
<dbReference type="RefSeq" id="WP_235610346.1">
    <property type="nucleotide sequence ID" value="NZ_BFAG01000007.1"/>
</dbReference>
<keyword evidence="3 4" id="KW-0732">Signal</keyword>
<sequence>MNRSRTRFAVPALLTGLTLALSGGGAQGSGQTVTILINDSPWFPGFRAIAEQYQKETGNRVNLNVTPFAGMLQKTQNAVTARESEFDLVNLNEQWYMRFYADGQITPLRKIDPNFKLDPQIIEYDYATRWDARLGNSTRNGEILGLPINGNIQLLYYRKDLFDKAGLAAPKTWADVEKAARASAWAAPSSSRSSGCWAPTASPASAGPRRCAAASPGGCCCST</sequence>
<organism evidence="5 6">
    <name type="scientific">Deinococcus aerius</name>
    <dbReference type="NCBI Taxonomy" id="200253"/>
    <lineage>
        <taxon>Bacteria</taxon>
        <taxon>Thermotogati</taxon>
        <taxon>Deinococcota</taxon>
        <taxon>Deinococci</taxon>
        <taxon>Deinococcales</taxon>
        <taxon>Deinococcaceae</taxon>
        <taxon>Deinococcus</taxon>
    </lineage>
</organism>
<protein>
    <submittedName>
        <fullName evidence="5">Sugar ABC transporter substrate-binding protein</fullName>
    </submittedName>
</protein>
<dbReference type="Gene3D" id="3.40.190.10">
    <property type="entry name" value="Periplasmic binding protein-like II"/>
    <property type="match status" value="2"/>
</dbReference>
<dbReference type="Pfam" id="PF01547">
    <property type="entry name" value="SBP_bac_1"/>
    <property type="match status" value="1"/>
</dbReference>